<feature type="region of interest" description="Disordered" evidence="1">
    <location>
        <begin position="421"/>
        <end position="448"/>
    </location>
</feature>
<evidence type="ECO:0000256" key="1">
    <source>
        <dbReference type="SAM" id="MobiDB-lite"/>
    </source>
</evidence>
<evidence type="ECO:0000313" key="4">
    <source>
        <dbReference type="Proteomes" id="UP000030669"/>
    </source>
</evidence>
<keyword evidence="2" id="KW-0472">Membrane</keyword>
<feature type="region of interest" description="Disordered" evidence="1">
    <location>
        <begin position="462"/>
        <end position="483"/>
    </location>
</feature>
<dbReference type="KEGG" id="gtr:GLOTRDRAFT_123864"/>
<dbReference type="EMBL" id="KB469296">
    <property type="protein sequence ID" value="EPQ60107.1"/>
    <property type="molecule type" value="Genomic_DNA"/>
</dbReference>
<evidence type="ECO:0000313" key="3">
    <source>
        <dbReference type="EMBL" id="EPQ60107.1"/>
    </source>
</evidence>
<dbReference type="GeneID" id="19301016"/>
<dbReference type="RefSeq" id="XP_007860584.1">
    <property type="nucleotide sequence ID" value="XM_007862393.1"/>
</dbReference>
<dbReference type="HOGENOM" id="CLU_584085_0_0_1"/>
<protein>
    <submittedName>
        <fullName evidence="3">Uncharacterized protein</fullName>
    </submittedName>
</protein>
<dbReference type="eggNOG" id="ENOG502SSYW">
    <property type="taxonomic scope" value="Eukaryota"/>
</dbReference>
<accession>S7QLB5</accession>
<keyword evidence="2" id="KW-0812">Transmembrane</keyword>
<reference evidence="3 4" key="1">
    <citation type="journal article" date="2012" name="Science">
        <title>The Paleozoic origin of enzymatic lignin decomposition reconstructed from 31 fungal genomes.</title>
        <authorList>
            <person name="Floudas D."/>
            <person name="Binder M."/>
            <person name="Riley R."/>
            <person name="Barry K."/>
            <person name="Blanchette R.A."/>
            <person name="Henrissat B."/>
            <person name="Martinez A.T."/>
            <person name="Otillar R."/>
            <person name="Spatafora J.W."/>
            <person name="Yadav J.S."/>
            <person name="Aerts A."/>
            <person name="Benoit I."/>
            <person name="Boyd A."/>
            <person name="Carlson A."/>
            <person name="Copeland A."/>
            <person name="Coutinho P.M."/>
            <person name="de Vries R.P."/>
            <person name="Ferreira P."/>
            <person name="Findley K."/>
            <person name="Foster B."/>
            <person name="Gaskell J."/>
            <person name="Glotzer D."/>
            <person name="Gorecki P."/>
            <person name="Heitman J."/>
            <person name="Hesse C."/>
            <person name="Hori C."/>
            <person name="Igarashi K."/>
            <person name="Jurgens J.A."/>
            <person name="Kallen N."/>
            <person name="Kersten P."/>
            <person name="Kohler A."/>
            <person name="Kuees U."/>
            <person name="Kumar T.K.A."/>
            <person name="Kuo A."/>
            <person name="LaButti K."/>
            <person name="Larrondo L.F."/>
            <person name="Lindquist E."/>
            <person name="Ling A."/>
            <person name="Lombard V."/>
            <person name="Lucas S."/>
            <person name="Lundell T."/>
            <person name="Martin R."/>
            <person name="McLaughlin D.J."/>
            <person name="Morgenstern I."/>
            <person name="Morin E."/>
            <person name="Murat C."/>
            <person name="Nagy L.G."/>
            <person name="Nolan M."/>
            <person name="Ohm R.A."/>
            <person name="Patyshakuliyeva A."/>
            <person name="Rokas A."/>
            <person name="Ruiz-Duenas F.J."/>
            <person name="Sabat G."/>
            <person name="Salamov A."/>
            <person name="Samejima M."/>
            <person name="Schmutz J."/>
            <person name="Slot J.C."/>
            <person name="St John F."/>
            <person name="Stenlid J."/>
            <person name="Sun H."/>
            <person name="Sun S."/>
            <person name="Syed K."/>
            <person name="Tsang A."/>
            <person name="Wiebenga A."/>
            <person name="Young D."/>
            <person name="Pisabarro A."/>
            <person name="Eastwood D.C."/>
            <person name="Martin F."/>
            <person name="Cullen D."/>
            <person name="Grigoriev I.V."/>
            <person name="Hibbett D.S."/>
        </authorList>
    </citation>
    <scope>NUCLEOTIDE SEQUENCE [LARGE SCALE GENOMIC DNA]</scope>
    <source>
        <strain evidence="3 4">ATCC 11539</strain>
    </source>
</reference>
<feature type="compositionally biased region" description="Basic and acidic residues" evidence="1">
    <location>
        <begin position="462"/>
        <end position="472"/>
    </location>
</feature>
<keyword evidence="2" id="KW-1133">Transmembrane helix</keyword>
<gene>
    <name evidence="3" type="ORF">GLOTRDRAFT_123864</name>
</gene>
<sequence length="483" mass="51236">MSGQYFFTIDDTSTALTYLPWGEGAGGGGWKQYFTGSGYFQAGEDPGAAGQGQTYHVTGDGNSSVSFNFYGTGFTLFGTANCSYQVTVDSQTSDPQQQTSGDVLYTQPQLNQGMHYVTLTSQIAASSLELLMFDYVTVSNTLPDGATTMIPDVIDNSNTTALEYYGNWSVNTDHQIPNLQHPLPYHETKNEGSGVALTFSGASAVAVNGTRNYGNWVYSVTLDGQSVASPNGSTWWIIPDALLYYQDGIDPNQTHTLNITNTSAGENFWLNSITIYKPNSNTDVGVGSSISSSATSSSTSPASSAAAVHHTTNAGAIAGGVIGGLAVLAVTIFALWWWLRSPRHANENKSLDLAESEHDAVMSADPFYSDGASTLPVTVVSARGMVTTPGNQEKRSLGVEPLTSASVRSLPMTPYTARSPSFSVTSFRGSETAQARPLPPPPAAPANLQPADVDMLVEMIARRIDPSGDANRDPALPPPQYRG</sequence>
<dbReference type="AlphaFoldDB" id="S7QLB5"/>
<feature type="compositionally biased region" description="Polar residues" evidence="1">
    <location>
        <begin position="421"/>
        <end position="432"/>
    </location>
</feature>
<dbReference type="Proteomes" id="UP000030669">
    <property type="component" value="Unassembled WGS sequence"/>
</dbReference>
<dbReference type="OMA" id="CTYDVTI"/>
<dbReference type="Gene3D" id="2.60.120.260">
    <property type="entry name" value="Galactose-binding domain-like"/>
    <property type="match status" value="2"/>
</dbReference>
<proteinExistence type="predicted"/>
<organism evidence="3 4">
    <name type="scientific">Gloeophyllum trabeum (strain ATCC 11539 / FP-39264 / Madison 617)</name>
    <name type="common">Brown rot fungus</name>
    <dbReference type="NCBI Taxonomy" id="670483"/>
    <lineage>
        <taxon>Eukaryota</taxon>
        <taxon>Fungi</taxon>
        <taxon>Dikarya</taxon>
        <taxon>Basidiomycota</taxon>
        <taxon>Agaricomycotina</taxon>
        <taxon>Agaricomycetes</taxon>
        <taxon>Gloeophyllales</taxon>
        <taxon>Gloeophyllaceae</taxon>
        <taxon>Gloeophyllum</taxon>
    </lineage>
</organism>
<dbReference type="OrthoDB" id="2576334at2759"/>
<evidence type="ECO:0000256" key="2">
    <source>
        <dbReference type="SAM" id="Phobius"/>
    </source>
</evidence>
<name>S7QLB5_GLOTA</name>
<keyword evidence="4" id="KW-1185">Reference proteome</keyword>
<feature type="transmembrane region" description="Helical" evidence="2">
    <location>
        <begin position="316"/>
        <end position="339"/>
    </location>
</feature>
<dbReference type="STRING" id="670483.S7QLB5"/>